<dbReference type="RefSeq" id="WP_088918282.1">
    <property type="nucleotide sequence ID" value="NZ_CP018632.1"/>
</dbReference>
<evidence type="ECO:0000256" key="8">
    <source>
        <dbReference type="SAM" id="Phobius"/>
    </source>
</evidence>
<dbReference type="SUPFAM" id="SSF47384">
    <property type="entry name" value="Homodimeric domain of signal transducing histidine kinase"/>
    <property type="match status" value="1"/>
</dbReference>
<evidence type="ECO:0000256" key="4">
    <source>
        <dbReference type="ARBA" id="ARBA00022679"/>
    </source>
</evidence>
<dbReference type="SUPFAM" id="SSF55874">
    <property type="entry name" value="ATPase domain of HSP90 chaperone/DNA topoisomerase II/histidine kinase"/>
    <property type="match status" value="1"/>
</dbReference>
<sequence length="631" mass="69258">MAISESPTALPESHGDKLWQRDQEIQVAKFMLLCGNLGWVIVGTLVTGLALFVAAKDQMPLSQRLPWITMLLLLIAVRVVMLRYWLRVPTTSGNVNARIVLATSLSTCLAILFGLFGYLAVSENSPLTNLLVIMVSTGMVASASAAISHMLPMFMLYIFPLMLPVAYRMTQFEQAGYHWIAGLIILYLVVCVGTSRNIRASIMQSINIRFDNQNLLGSLRDEKQRAEVALKSEEQANLAKSKFLAAASHDLRQPLHSLRLFTATLELQTRNTQHKTLVSQIDSSVKSLEDLFNALLDISKLDAGTLSVEKNHVFLDSLLSQIEGEFKPLAHEKQLHFNVELADHVIFTDALLLERLIRNLCSNAIRYTDAGGVDVQTRVEDDRVFITISDTGVGIPEADHVRVFDEFVQLGNVERDRNQGIGLGLSIVRRLSNLLGLDVKVQSEPGKGSTFTVGVSLGDRAQCEHMARFPADSGEAVDSLFVLVIDDEEEVCLAIEGLLETWGCIVMTATSGDTALQQLDEIGEVPDVLVSDYRLRQGETGGDVIRRIRTHLQCEIPAVILTGDIAPDRLQDIKSLGFPMLHKPCEPEELRQLLASAAKTAPTSGFMKSLKDGAVAKVPGAAVPTLRVVEG</sequence>
<dbReference type="InterPro" id="IPR050736">
    <property type="entry name" value="Sensor_HK_Regulatory"/>
</dbReference>
<gene>
    <name evidence="11" type="primary">rcsC_3</name>
    <name evidence="11" type="ORF">IMCC3135_14730</name>
</gene>
<evidence type="ECO:0000256" key="7">
    <source>
        <dbReference type="PROSITE-ProRule" id="PRU00169"/>
    </source>
</evidence>
<dbReference type="InterPro" id="IPR036097">
    <property type="entry name" value="HisK_dim/P_sf"/>
</dbReference>
<dbReference type="EC" id="2.7.13.3" evidence="2"/>
<evidence type="ECO:0000256" key="3">
    <source>
        <dbReference type="ARBA" id="ARBA00022553"/>
    </source>
</evidence>
<feature type="transmembrane region" description="Helical" evidence="8">
    <location>
        <begin position="67"/>
        <end position="86"/>
    </location>
</feature>
<keyword evidence="8" id="KW-0472">Membrane</keyword>
<evidence type="ECO:0000256" key="1">
    <source>
        <dbReference type="ARBA" id="ARBA00000085"/>
    </source>
</evidence>
<proteinExistence type="predicted"/>
<evidence type="ECO:0000259" key="9">
    <source>
        <dbReference type="PROSITE" id="PS50109"/>
    </source>
</evidence>
<dbReference type="InterPro" id="IPR005467">
    <property type="entry name" value="His_kinase_dom"/>
</dbReference>
<feature type="transmembrane region" description="Helical" evidence="8">
    <location>
        <begin position="30"/>
        <end position="55"/>
    </location>
</feature>
<dbReference type="EMBL" id="CP018632">
    <property type="protein sequence ID" value="ASJ73031.1"/>
    <property type="molecule type" value="Genomic_DNA"/>
</dbReference>
<evidence type="ECO:0000256" key="6">
    <source>
        <dbReference type="ARBA" id="ARBA00023012"/>
    </source>
</evidence>
<dbReference type="CDD" id="cd00082">
    <property type="entry name" value="HisKA"/>
    <property type="match status" value="1"/>
</dbReference>
<dbReference type="InterPro" id="IPR003661">
    <property type="entry name" value="HisK_dim/P_dom"/>
</dbReference>
<keyword evidence="6" id="KW-0902">Two-component regulatory system</keyword>
<dbReference type="GO" id="GO:0000155">
    <property type="term" value="F:phosphorelay sensor kinase activity"/>
    <property type="evidence" value="ECO:0007669"/>
    <property type="project" value="InterPro"/>
</dbReference>
<feature type="modified residue" description="4-aspartylphosphate" evidence="7">
    <location>
        <position position="532"/>
    </location>
</feature>
<dbReference type="Pfam" id="PF02518">
    <property type="entry name" value="HATPase_c"/>
    <property type="match status" value="1"/>
</dbReference>
<dbReference type="SMART" id="SM00388">
    <property type="entry name" value="HisKA"/>
    <property type="match status" value="1"/>
</dbReference>
<dbReference type="PRINTS" id="PR00344">
    <property type="entry name" value="BCTRLSENSOR"/>
</dbReference>
<dbReference type="Gene3D" id="3.40.50.2300">
    <property type="match status" value="1"/>
</dbReference>
<dbReference type="InterPro" id="IPR001789">
    <property type="entry name" value="Sig_transdc_resp-reg_receiver"/>
</dbReference>
<keyword evidence="8" id="KW-1133">Transmembrane helix</keyword>
<dbReference type="Pfam" id="PF00512">
    <property type="entry name" value="HisKA"/>
    <property type="match status" value="1"/>
</dbReference>
<evidence type="ECO:0000256" key="2">
    <source>
        <dbReference type="ARBA" id="ARBA00012438"/>
    </source>
</evidence>
<feature type="transmembrane region" description="Helical" evidence="8">
    <location>
        <begin position="98"/>
        <end position="121"/>
    </location>
</feature>
<dbReference type="PANTHER" id="PTHR43711:SF26">
    <property type="entry name" value="SENSOR HISTIDINE KINASE RCSC"/>
    <property type="match status" value="1"/>
</dbReference>
<dbReference type="PROSITE" id="PS50109">
    <property type="entry name" value="HIS_KIN"/>
    <property type="match status" value="1"/>
</dbReference>
<feature type="domain" description="Response regulatory" evidence="10">
    <location>
        <begin position="481"/>
        <end position="598"/>
    </location>
</feature>
<dbReference type="Proteomes" id="UP000250079">
    <property type="component" value="Chromosome"/>
</dbReference>
<comment type="catalytic activity">
    <reaction evidence="1">
        <text>ATP + protein L-histidine = ADP + protein N-phospho-L-histidine.</text>
        <dbReference type="EC" id="2.7.13.3"/>
    </reaction>
</comment>
<dbReference type="InterPro" id="IPR036890">
    <property type="entry name" value="HATPase_C_sf"/>
</dbReference>
<keyword evidence="5 11" id="KW-0418">Kinase</keyword>
<dbReference type="OrthoDB" id="9806130at2"/>
<dbReference type="KEGG" id="gai:IMCC3135_14730"/>
<accession>A0A2Z2NSN3</accession>
<dbReference type="InterPro" id="IPR011006">
    <property type="entry name" value="CheY-like_superfamily"/>
</dbReference>
<dbReference type="Gene3D" id="3.30.565.10">
    <property type="entry name" value="Histidine kinase-like ATPase, C-terminal domain"/>
    <property type="match status" value="1"/>
</dbReference>
<keyword evidence="12" id="KW-1185">Reference proteome</keyword>
<dbReference type="PROSITE" id="PS50110">
    <property type="entry name" value="RESPONSE_REGULATORY"/>
    <property type="match status" value="1"/>
</dbReference>
<name>A0A2Z2NSN3_9GAMM</name>
<keyword evidence="3 7" id="KW-0597">Phosphoprotein</keyword>
<dbReference type="SUPFAM" id="SSF52172">
    <property type="entry name" value="CheY-like"/>
    <property type="match status" value="1"/>
</dbReference>
<dbReference type="SMART" id="SM00387">
    <property type="entry name" value="HATPase_c"/>
    <property type="match status" value="1"/>
</dbReference>
<protein>
    <recommendedName>
        <fullName evidence="2">histidine kinase</fullName>
        <ecNumber evidence="2">2.7.13.3</ecNumber>
    </recommendedName>
</protein>
<evidence type="ECO:0000256" key="5">
    <source>
        <dbReference type="ARBA" id="ARBA00022777"/>
    </source>
</evidence>
<evidence type="ECO:0000313" key="12">
    <source>
        <dbReference type="Proteomes" id="UP000250079"/>
    </source>
</evidence>
<reference evidence="11 12" key="1">
    <citation type="submission" date="2016-12" db="EMBL/GenBank/DDBJ databases">
        <authorList>
            <person name="Song W.-J."/>
            <person name="Kurnit D.M."/>
        </authorList>
    </citation>
    <scope>NUCLEOTIDE SEQUENCE [LARGE SCALE GENOMIC DNA]</scope>
    <source>
        <strain evidence="11 12">IMCC3135</strain>
    </source>
</reference>
<dbReference type="AlphaFoldDB" id="A0A2Z2NSN3"/>
<evidence type="ECO:0000313" key="11">
    <source>
        <dbReference type="EMBL" id="ASJ73031.1"/>
    </source>
</evidence>
<keyword evidence="8" id="KW-0812">Transmembrane</keyword>
<dbReference type="PANTHER" id="PTHR43711">
    <property type="entry name" value="TWO-COMPONENT HISTIDINE KINASE"/>
    <property type="match status" value="1"/>
</dbReference>
<keyword evidence="4 11" id="KW-0808">Transferase</keyword>
<dbReference type="InterPro" id="IPR003594">
    <property type="entry name" value="HATPase_dom"/>
</dbReference>
<organism evidence="11 12">
    <name type="scientific">Granulosicoccus antarcticus IMCC3135</name>
    <dbReference type="NCBI Taxonomy" id="1192854"/>
    <lineage>
        <taxon>Bacteria</taxon>
        <taxon>Pseudomonadati</taxon>
        <taxon>Pseudomonadota</taxon>
        <taxon>Gammaproteobacteria</taxon>
        <taxon>Chromatiales</taxon>
        <taxon>Granulosicoccaceae</taxon>
        <taxon>Granulosicoccus</taxon>
    </lineage>
</organism>
<dbReference type="SMART" id="SM00448">
    <property type="entry name" value="REC"/>
    <property type="match status" value="1"/>
</dbReference>
<feature type="domain" description="Histidine kinase" evidence="9">
    <location>
        <begin position="246"/>
        <end position="459"/>
    </location>
</feature>
<dbReference type="Pfam" id="PF00072">
    <property type="entry name" value="Response_reg"/>
    <property type="match status" value="1"/>
</dbReference>
<dbReference type="Gene3D" id="1.10.287.130">
    <property type="match status" value="1"/>
</dbReference>
<evidence type="ECO:0000259" key="10">
    <source>
        <dbReference type="PROSITE" id="PS50110"/>
    </source>
</evidence>
<feature type="transmembrane region" description="Helical" evidence="8">
    <location>
        <begin position="176"/>
        <end position="195"/>
    </location>
</feature>
<dbReference type="InterPro" id="IPR004358">
    <property type="entry name" value="Sig_transdc_His_kin-like_C"/>
</dbReference>